<protein>
    <submittedName>
        <fullName evidence="1">Uncharacterized protein</fullName>
    </submittedName>
</protein>
<organism evidence="1">
    <name type="scientific">Utricularia reniformis</name>
    <dbReference type="NCBI Taxonomy" id="192314"/>
    <lineage>
        <taxon>Eukaryota</taxon>
        <taxon>Viridiplantae</taxon>
        <taxon>Streptophyta</taxon>
        <taxon>Embryophyta</taxon>
        <taxon>Tracheophyta</taxon>
        <taxon>Spermatophyta</taxon>
        <taxon>Magnoliopsida</taxon>
        <taxon>eudicotyledons</taxon>
        <taxon>Gunneridae</taxon>
        <taxon>Pentapetalae</taxon>
        <taxon>asterids</taxon>
        <taxon>lamiids</taxon>
        <taxon>Lamiales</taxon>
        <taxon>Lentibulariaceae</taxon>
        <taxon>Utricularia</taxon>
    </lineage>
</organism>
<sequence>MPYYSDRIKCENETSSYSYLYDTLYSTTLDNNSTTGHGYIVKTK</sequence>
<evidence type="ECO:0000313" key="1">
    <source>
        <dbReference type="EMBL" id="ART31243.1"/>
    </source>
</evidence>
<name>A0A1Y0B1J5_9LAMI</name>
<dbReference type="AlphaFoldDB" id="A0A1Y0B1J5"/>
<proteinExistence type="predicted"/>
<reference evidence="1" key="1">
    <citation type="submission" date="2017-03" db="EMBL/GenBank/DDBJ databases">
        <title>The mitochondrial genome of the carnivorous plant Utricularia reniformis (Lentibulariaceae): structure, comparative analysis and evolutionary landmarks.</title>
        <authorList>
            <person name="Silva S.R."/>
            <person name="Alvarenga D.O."/>
            <person name="Michael T.P."/>
            <person name="Miranda V.F.O."/>
            <person name="Varani A.M."/>
        </authorList>
    </citation>
    <scope>NUCLEOTIDE SEQUENCE</scope>
</reference>
<keyword evidence="1" id="KW-0496">Mitochondrion</keyword>
<gene>
    <name evidence="1" type="ORF">AEK19_MT1021</name>
</gene>
<dbReference type="EMBL" id="KY774314">
    <property type="protein sequence ID" value="ART31243.1"/>
    <property type="molecule type" value="Genomic_DNA"/>
</dbReference>
<geneLocation type="mitochondrion" evidence="1"/>
<accession>A0A1Y0B1J5</accession>